<protein>
    <submittedName>
        <fullName evidence="1">Uncharacterized protein</fullName>
    </submittedName>
</protein>
<evidence type="ECO:0000313" key="1">
    <source>
        <dbReference type="EMBL" id="MBB6048392.1"/>
    </source>
</evidence>
<dbReference type="RefSeq" id="WP_184191944.1">
    <property type="nucleotide sequence ID" value="NZ_JACHGW010000001.1"/>
</dbReference>
<reference evidence="1 2" key="1">
    <citation type="submission" date="2020-08" db="EMBL/GenBank/DDBJ databases">
        <title>Genomic Encyclopedia of Type Strains, Phase IV (KMG-IV): sequencing the most valuable type-strain genomes for metagenomic binning, comparative biology and taxonomic classification.</title>
        <authorList>
            <person name="Goeker M."/>
        </authorList>
    </citation>
    <scope>NUCLEOTIDE SEQUENCE [LARGE SCALE GENOMIC DNA]</scope>
    <source>
        <strain evidence="1 2">DSM 23562</strain>
    </source>
</reference>
<comment type="caution">
    <text evidence="1">The sequence shown here is derived from an EMBL/GenBank/DDBJ whole genome shotgun (WGS) entry which is preliminary data.</text>
</comment>
<accession>A0A7W9W5B4</accession>
<dbReference type="EMBL" id="JACHGW010000001">
    <property type="protein sequence ID" value="MBB6048392.1"/>
    <property type="molecule type" value="Genomic_DNA"/>
</dbReference>
<gene>
    <name evidence="1" type="ORF">HNQ39_000154</name>
</gene>
<organism evidence="1 2">
    <name type="scientific">Armatimonas rosea</name>
    <dbReference type="NCBI Taxonomy" id="685828"/>
    <lineage>
        <taxon>Bacteria</taxon>
        <taxon>Bacillati</taxon>
        <taxon>Armatimonadota</taxon>
        <taxon>Armatimonadia</taxon>
        <taxon>Armatimonadales</taxon>
        <taxon>Armatimonadaceae</taxon>
        <taxon>Armatimonas</taxon>
    </lineage>
</organism>
<keyword evidence="2" id="KW-1185">Reference proteome</keyword>
<sequence>MGYLNNKDKFVAAMMALSTLGLFGGFCAVTVAGAKRARAESLRQTVLQAQPKGPRVEGLGALVLGSFTLALSRRMLRG</sequence>
<name>A0A7W9W5B4_ARMRO</name>
<dbReference type="AlphaFoldDB" id="A0A7W9W5B4"/>
<dbReference type="Proteomes" id="UP000520814">
    <property type="component" value="Unassembled WGS sequence"/>
</dbReference>
<proteinExistence type="predicted"/>
<evidence type="ECO:0000313" key="2">
    <source>
        <dbReference type="Proteomes" id="UP000520814"/>
    </source>
</evidence>